<feature type="transmembrane region" description="Helical" evidence="9">
    <location>
        <begin position="279"/>
        <end position="297"/>
    </location>
</feature>
<dbReference type="AlphaFoldDB" id="A0A8C2WIY1"/>
<evidence type="ECO:0000256" key="9">
    <source>
        <dbReference type="SAM" id="Phobius"/>
    </source>
</evidence>
<dbReference type="GO" id="GO:0005637">
    <property type="term" value="C:nuclear inner membrane"/>
    <property type="evidence" value="ECO:0007669"/>
    <property type="project" value="TreeGrafter"/>
</dbReference>
<dbReference type="Ensembl" id="ENSCLMT00005003666.1">
    <property type="protein sequence ID" value="ENSCLMP00005003337.1"/>
    <property type="gene ID" value="ENSCLMG00005001924.1"/>
</dbReference>
<dbReference type="Proteomes" id="UP000694565">
    <property type="component" value="Unplaced"/>
</dbReference>
<feature type="transmembrane region" description="Helical" evidence="9">
    <location>
        <begin position="528"/>
        <end position="551"/>
    </location>
</feature>
<feature type="transmembrane region" description="Helical" evidence="9">
    <location>
        <begin position="196"/>
        <end position="220"/>
    </location>
</feature>
<feature type="transmembrane region" description="Helical" evidence="9">
    <location>
        <begin position="479"/>
        <end position="497"/>
    </location>
</feature>
<feature type="transmembrane region" description="Helical" evidence="9">
    <location>
        <begin position="439"/>
        <end position="459"/>
    </location>
</feature>
<keyword evidence="4" id="KW-0808">Transferase</keyword>
<proteinExistence type="inferred from homology"/>
<organism evidence="10 11">
    <name type="scientific">Cyclopterus lumpus</name>
    <name type="common">Lumpsucker</name>
    <dbReference type="NCBI Taxonomy" id="8103"/>
    <lineage>
        <taxon>Eukaryota</taxon>
        <taxon>Metazoa</taxon>
        <taxon>Chordata</taxon>
        <taxon>Craniata</taxon>
        <taxon>Vertebrata</taxon>
        <taxon>Euteleostomi</taxon>
        <taxon>Actinopterygii</taxon>
        <taxon>Neopterygii</taxon>
        <taxon>Teleostei</taxon>
        <taxon>Neoteleostei</taxon>
        <taxon>Acanthomorphata</taxon>
        <taxon>Eupercaria</taxon>
        <taxon>Perciformes</taxon>
        <taxon>Cottioidei</taxon>
        <taxon>Cottales</taxon>
        <taxon>Cyclopteridae</taxon>
        <taxon>Cyclopterus</taxon>
    </lineage>
</organism>
<evidence type="ECO:0000256" key="3">
    <source>
        <dbReference type="ARBA" id="ARBA00022676"/>
    </source>
</evidence>
<comment type="subcellular location">
    <subcellularLocation>
        <location evidence="1">Membrane</location>
        <topology evidence="1">Multi-pass membrane protein</topology>
    </subcellularLocation>
</comment>
<feature type="compositionally biased region" description="Basic and acidic residues" evidence="8">
    <location>
        <begin position="16"/>
        <end position="26"/>
    </location>
</feature>
<dbReference type="PANTHER" id="PTHR31488">
    <property type="entry name" value="DPY-19-LIKE 1, LIKE (H. SAPIENS)"/>
    <property type="match status" value="1"/>
</dbReference>
<keyword evidence="5 9" id="KW-0812">Transmembrane</keyword>
<sequence length="705" mass="78827">EAPCNGADRPAGGEATQERLKREPQTRRSGSKGGRSGIRYEGTVGLLSSHPSGCFSLSFKATAPRCLKTLKIGSSHHLSQLFENDRHFSHLSNLEKEMAFRTEMGLYYSYYKTIIDAPAFLDGLHVVMNDRLTEYPLVINTLKRFNLYPEVVLASWYRMYTGVMGYVGIPTKMCWSINRGEGLTPVDSCEGLGDPAYFYVSVVFLLNGAMMSLFFIYGAYLSGSRLGGVVTAVCFFFNHGESTRVMWTPPLRESFAYPFLVLQMLLLTYILRTRNPSRTAMVALGVSNVCFMLPWQFAQFVLLTQVASLFASYILGYLAASKMQSILVTHMVTLAVCFVLMFGNSMLLTSFYASSLVSIWVSCANQCKPVQTSVMQGLAWVGSTVLFKFMLSSVLCASDDAHISGLIKSKFTSYKDFHTLMYTCAAEFDFMELETPLRYLRTLLLPINMLVVALIAGRVNEFLGVLINAERETLVSLQLVYHSLQLVAFAVLAVLIMRLKLFLTPHMCIMASLICSKQVGLRMFKHQLAVFAVMAIMAVQGVANLQAQWAIIGEFSNLPQEELLGWIQDNTRPDAVFAGAMPTMASVKLSTGRPIVNHPHYEDAGLRERTKLVYSMYSRMSGETVQGNLMKLGVDFFVLEDSWCTRRTRPGCSMPEIWDIEDPLNAGRIPFCTHMSRSSTPHFITVFANDIYKVLKVPKAAKDLR</sequence>
<dbReference type="GeneTree" id="ENSGT00530000063023"/>
<comment type="similarity">
    <text evidence="2">Belongs to the dpy-19 family.</text>
</comment>
<evidence type="ECO:0000256" key="7">
    <source>
        <dbReference type="ARBA" id="ARBA00023136"/>
    </source>
</evidence>
<dbReference type="PANTHER" id="PTHR31488:SF1">
    <property type="entry name" value="C-MANNOSYLTRANSFERASE DPY19L1"/>
    <property type="match status" value="1"/>
</dbReference>
<evidence type="ECO:0000256" key="5">
    <source>
        <dbReference type="ARBA" id="ARBA00022692"/>
    </source>
</evidence>
<reference evidence="10" key="1">
    <citation type="submission" date="2025-08" db="UniProtKB">
        <authorList>
            <consortium name="Ensembl"/>
        </authorList>
    </citation>
    <scope>IDENTIFICATION</scope>
</reference>
<name>A0A8C2WIY1_CYCLU</name>
<evidence type="ECO:0000256" key="4">
    <source>
        <dbReference type="ARBA" id="ARBA00022679"/>
    </source>
</evidence>
<feature type="region of interest" description="Disordered" evidence="8">
    <location>
        <begin position="1"/>
        <end position="37"/>
    </location>
</feature>
<keyword evidence="6 9" id="KW-1133">Transmembrane helix</keyword>
<keyword evidence="7 9" id="KW-0472">Membrane</keyword>
<feature type="transmembrane region" description="Helical" evidence="9">
    <location>
        <begin position="255"/>
        <end position="272"/>
    </location>
</feature>
<evidence type="ECO:0000256" key="1">
    <source>
        <dbReference type="ARBA" id="ARBA00004141"/>
    </source>
</evidence>
<reference evidence="10" key="2">
    <citation type="submission" date="2025-09" db="UniProtKB">
        <authorList>
            <consortium name="Ensembl"/>
        </authorList>
    </citation>
    <scope>IDENTIFICATION</scope>
</reference>
<evidence type="ECO:0000313" key="11">
    <source>
        <dbReference type="Proteomes" id="UP000694565"/>
    </source>
</evidence>
<evidence type="ECO:0000256" key="8">
    <source>
        <dbReference type="SAM" id="MobiDB-lite"/>
    </source>
</evidence>
<protein>
    <submittedName>
        <fullName evidence="10">Dpy-19-like 1, like (H. sapiens)</fullName>
    </submittedName>
</protein>
<keyword evidence="3" id="KW-0328">Glycosyltransferase</keyword>
<evidence type="ECO:0000313" key="10">
    <source>
        <dbReference type="Ensembl" id="ENSCLMP00005003337.1"/>
    </source>
</evidence>
<dbReference type="Pfam" id="PF10034">
    <property type="entry name" value="Dpy19"/>
    <property type="match status" value="1"/>
</dbReference>
<dbReference type="GO" id="GO:0000030">
    <property type="term" value="F:mannosyltransferase activity"/>
    <property type="evidence" value="ECO:0007669"/>
    <property type="project" value="TreeGrafter"/>
</dbReference>
<dbReference type="InterPro" id="IPR018732">
    <property type="entry name" value="Dpy-19/Dpy-19-like"/>
</dbReference>
<feature type="transmembrane region" description="Helical" evidence="9">
    <location>
        <begin position="332"/>
        <end position="352"/>
    </location>
</feature>
<keyword evidence="11" id="KW-1185">Reference proteome</keyword>
<accession>A0A8C2WIY1</accession>
<evidence type="ECO:0000256" key="6">
    <source>
        <dbReference type="ARBA" id="ARBA00022989"/>
    </source>
</evidence>
<evidence type="ECO:0000256" key="2">
    <source>
        <dbReference type="ARBA" id="ARBA00008744"/>
    </source>
</evidence>